<keyword evidence="1" id="KW-1133">Transmembrane helix</keyword>
<organism evidence="2 3">
    <name type="scientific">Hyaloscypha bicolor E</name>
    <dbReference type="NCBI Taxonomy" id="1095630"/>
    <lineage>
        <taxon>Eukaryota</taxon>
        <taxon>Fungi</taxon>
        <taxon>Dikarya</taxon>
        <taxon>Ascomycota</taxon>
        <taxon>Pezizomycotina</taxon>
        <taxon>Leotiomycetes</taxon>
        <taxon>Helotiales</taxon>
        <taxon>Hyaloscyphaceae</taxon>
        <taxon>Hyaloscypha</taxon>
        <taxon>Hyaloscypha bicolor</taxon>
    </lineage>
</organism>
<keyword evidence="1" id="KW-0812">Transmembrane</keyword>
<sequence length="609" mass="67020">MNQAQLTNSNVPPLLPPNLPDSYRPAIPQARRPRASSAKPSKNLWRNARAIGDVVYIFVAWLVFTVLYMFFIYYVLIEGKVQVGAVFFGASTTNLLVSIFSQIFVVLAAMTMHGLLTTLRLVLKDTSLVTFFGIGSSSGWSSVLKLLAAGWFPKFWCNFTSVLLGEGSLLVVILGIPIVGLAFGSMLKYRATFEYYFVPGHTKVPVFAGLIPLDNRVLDIVPPAVLCLYIEGWTSSLLTNNKYATSFPMDGCGTGCRSLVLPGGIELARQVGPSLNLSMFEGGLLDSAETIRINNAPGIVTTYRNASDITFDPVGDCLYAGQAINDTLQMCIRQVGQSIAVGWAGCPQELYSTNSCNTNRTWTTAPLKWATVMATYKQFATTAYNRQNFSIIDVRPTADLERMPVNASDYMAIFKKIMIPTSAATDPDRAAIDSLIYTLTWLHRTYRGSFPDDQNSLVTNLHNFLAIPLQFTVTAVQFANYTVVNGTFPLPEDTATIATDGWSKSRLAIQPWTDWLFIVAAAAMLLAVMAGILWILGEAPLAPATGIRDFDTLRLAGRIKVKKERRRDGEREDAITLIDFARVTDIDSAWGLAKEMRGWKVVANDVEEP</sequence>
<dbReference type="Proteomes" id="UP000235371">
    <property type="component" value="Unassembled WGS sequence"/>
</dbReference>
<dbReference type="AlphaFoldDB" id="A0A2J6TMS8"/>
<evidence type="ECO:0000313" key="2">
    <source>
        <dbReference type="EMBL" id="PMD64282.1"/>
    </source>
</evidence>
<accession>A0A2J6TMS8</accession>
<evidence type="ECO:0000256" key="1">
    <source>
        <dbReference type="SAM" id="Phobius"/>
    </source>
</evidence>
<dbReference type="GeneID" id="36582196"/>
<dbReference type="STRING" id="1095630.A0A2J6TMS8"/>
<dbReference type="OrthoDB" id="5139479at2759"/>
<name>A0A2J6TMS8_9HELO</name>
<keyword evidence="3" id="KW-1185">Reference proteome</keyword>
<proteinExistence type="predicted"/>
<feature type="transmembrane region" description="Helical" evidence="1">
    <location>
        <begin position="515"/>
        <end position="536"/>
    </location>
</feature>
<keyword evidence="1" id="KW-0472">Membrane</keyword>
<feature type="transmembrane region" description="Helical" evidence="1">
    <location>
        <begin position="168"/>
        <end position="187"/>
    </location>
</feature>
<gene>
    <name evidence="2" type="ORF">K444DRAFT_521270</name>
</gene>
<evidence type="ECO:0000313" key="3">
    <source>
        <dbReference type="Proteomes" id="UP000235371"/>
    </source>
</evidence>
<feature type="transmembrane region" description="Helical" evidence="1">
    <location>
        <begin position="95"/>
        <end position="116"/>
    </location>
</feature>
<dbReference type="EMBL" id="KZ613769">
    <property type="protein sequence ID" value="PMD64282.1"/>
    <property type="molecule type" value="Genomic_DNA"/>
</dbReference>
<feature type="transmembrane region" description="Helical" evidence="1">
    <location>
        <begin position="128"/>
        <end position="148"/>
    </location>
</feature>
<protein>
    <submittedName>
        <fullName evidence="2">Uncharacterized protein</fullName>
    </submittedName>
</protein>
<dbReference type="RefSeq" id="XP_024741186.1">
    <property type="nucleotide sequence ID" value="XM_024874116.1"/>
</dbReference>
<feature type="transmembrane region" description="Helical" evidence="1">
    <location>
        <begin position="54"/>
        <end position="75"/>
    </location>
</feature>
<reference evidence="2 3" key="1">
    <citation type="submission" date="2016-04" db="EMBL/GenBank/DDBJ databases">
        <title>A degradative enzymes factory behind the ericoid mycorrhizal symbiosis.</title>
        <authorList>
            <consortium name="DOE Joint Genome Institute"/>
            <person name="Martino E."/>
            <person name="Morin E."/>
            <person name="Grelet G."/>
            <person name="Kuo A."/>
            <person name="Kohler A."/>
            <person name="Daghino S."/>
            <person name="Barry K."/>
            <person name="Choi C."/>
            <person name="Cichocki N."/>
            <person name="Clum A."/>
            <person name="Copeland A."/>
            <person name="Hainaut M."/>
            <person name="Haridas S."/>
            <person name="Labutti K."/>
            <person name="Lindquist E."/>
            <person name="Lipzen A."/>
            <person name="Khouja H.-R."/>
            <person name="Murat C."/>
            <person name="Ohm R."/>
            <person name="Olson A."/>
            <person name="Spatafora J."/>
            <person name="Veneault-Fourrey C."/>
            <person name="Henrissat B."/>
            <person name="Grigoriev I."/>
            <person name="Martin F."/>
            <person name="Perotto S."/>
        </authorList>
    </citation>
    <scope>NUCLEOTIDE SEQUENCE [LARGE SCALE GENOMIC DNA]</scope>
    <source>
        <strain evidence="2 3">E</strain>
    </source>
</reference>
<dbReference type="InParanoid" id="A0A2J6TMS8"/>